<feature type="domain" description="CHY-type" evidence="4">
    <location>
        <begin position="20"/>
        <end position="101"/>
    </location>
</feature>
<dbReference type="InterPro" id="IPR052604">
    <property type="entry name" value="Mito_Tim_assembly_helper"/>
</dbReference>
<keyword evidence="6" id="KW-1185">Reference proteome</keyword>
<evidence type="ECO:0000256" key="2">
    <source>
        <dbReference type="ARBA" id="ARBA00022771"/>
    </source>
</evidence>
<dbReference type="SUPFAM" id="SSF161219">
    <property type="entry name" value="CHY zinc finger-like"/>
    <property type="match status" value="1"/>
</dbReference>
<dbReference type="PIRSF" id="PIRSF017292">
    <property type="entry name" value="UCP017292_Znf_CHY"/>
    <property type="match status" value="1"/>
</dbReference>
<dbReference type="InterPro" id="IPR008913">
    <property type="entry name" value="Znf_CHY"/>
</dbReference>
<dbReference type="Proteomes" id="UP001596406">
    <property type="component" value="Unassembled WGS sequence"/>
</dbReference>
<evidence type="ECO:0000313" key="6">
    <source>
        <dbReference type="Proteomes" id="UP001596406"/>
    </source>
</evidence>
<proteinExistence type="predicted"/>
<keyword evidence="3" id="KW-0862">Zinc</keyword>
<dbReference type="InterPro" id="IPR037274">
    <property type="entry name" value="Znf_CHY_sf"/>
</dbReference>
<evidence type="ECO:0000313" key="5">
    <source>
        <dbReference type="EMBL" id="MFC6837724.1"/>
    </source>
</evidence>
<reference evidence="5 6" key="1">
    <citation type="journal article" date="2019" name="Int. J. Syst. Evol. Microbiol.">
        <title>The Global Catalogue of Microorganisms (GCM) 10K type strain sequencing project: providing services to taxonomists for standard genome sequencing and annotation.</title>
        <authorList>
            <consortium name="The Broad Institute Genomics Platform"/>
            <consortium name="The Broad Institute Genome Sequencing Center for Infectious Disease"/>
            <person name="Wu L."/>
            <person name="Ma J."/>
        </authorList>
    </citation>
    <scope>NUCLEOTIDE SEQUENCE [LARGE SCALE GENOMIC DNA]</scope>
    <source>
        <strain evidence="5 6">PSRA2</strain>
    </source>
</reference>
<sequence>MTSPDATLDPRFDVPLRGVAVDGATRCTHYRSDRDVVALRHACCDTYYPCHACHEELADHETTPWPRERFDDPAVLCGVCRTTLSAETYLACDHACPACGAAFNPGCARHADRYFAVE</sequence>
<dbReference type="AlphaFoldDB" id="A0ABD5UB79"/>
<gene>
    <name evidence="5" type="ORF">ACFQHK_14610</name>
</gene>
<dbReference type="GO" id="GO:0008270">
    <property type="term" value="F:zinc ion binding"/>
    <property type="evidence" value="ECO:0007669"/>
    <property type="project" value="UniProtKB-KW"/>
</dbReference>
<evidence type="ECO:0000259" key="4">
    <source>
        <dbReference type="PROSITE" id="PS51266"/>
    </source>
</evidence>
<dbReference type="Pfam" id="PF05495">
    <property type="entry name" value="zf-CHY"/>
    <property type="match status" value="1"/>
</dbReference>
<accession>A0ABD5UB79</accession>
<dbReference type="RefSeq" id="WP_304449387.1">
    <property type="nucleotide sequence ID" value="NZ_JARRAH010000001.1"/>
</dbReference>
<organism evidence="5 6">
    <name type="scientific">Halomarina ordinaria</name>
    <dbReference type="NCBI Taxonomy" id="3033939"/>
    <lineage>
        <taxon>Archaea</taxon>
        <taxon>Methanobacteriati</taxon>
        <taxon>Methanobacteriota</taxon>
        <taxon>Stenosarchaea group</taxon>
        <taxon>Halobacteria</taxon>
        <taxon>Halobacteriales</taxon>
        <taxon>Natronomonadaceae</taxon>
        <taxon>Halomarina</taxon>
    </lineage>
</organism>
<dbReference type="PANTHER" id="PTHR28082:SF1">
    <property type="entry name" value="HELPER OF TIM PROTEIN 13"/>
    <property type="match status" value="1"/>
</dbReference>
<protein>
    <submittedName>
        <fullName evidence="5">CHY zinc finger protein</fullName>
    </submittedName>
</protein>
<evidence type="ECO:0000256" key="1">
    <source>
        <dbReference type="ARBA" id="ARBA00022723"/>
    </source>
</evidence>
<dbReference type="PROSITE" id="PS51266">
    <property type="entry name" value="ZF_CHY"/>
    <property type="match status" value="1"/>
</dbReference>
<dbReference type="EMBL" id="JBHSXM010000001">
    <property type="protein sequence ID" value="MFC6837724.1"/>
    <property type="molecule type" value="Genomic_DNA"/>
</dbReference>
<dbReference type="InterPro" id="IPR016694">
    <property type="entry name" value="UCP017292"/>
</dbReference>
<comment type="caution">
    <text evidence="5">The sequence shown here is derived from an EMBL/GenBank/DDBJ whole genome shotgun (WGS) entry which is preliminary data.</text>
</comment>
<dbReference type="PANTHER" id="PTHR28082">
    <property type="entry name" value="ZINC FINGER PROTEIN"/>
    <property type="match status" value="1"/>
</dbReference>
<keyword evidence="1" id="KW-0479">Metal-binding</keyword>
<keyword evidence="2" id="KW-0863">Zinc-finger</keyword>
<name>A0ABD5UB79_9EURY</name>
<evidence type="ECO:0000256" key="3">
    <source>
        <dbReference type="ARBA" id="ARBA00022833"/>
    </source>
</evidence>